<dbReference type="AlphaFoldDB" id="A0A9D1ANW7"/>
<organism evidence="1 2">
    <name type="scientific">Candidatus Caccousia avicola</name>
    <dbReference type="NCBI Taxonomy" id="2840721"/>
    <lineage>
        <taxon>Bacteria</taxon>
        <taxon>Bacillati</taxon>
        <taxon>Bacillota</taxon>
        <taxon>Clostridia</taxon>
        <taxon>Eubacteriales</taxon>
        <taxon>Oscillospiraceae</taxon>
        <taxon>Oscillospiraceae incertae sedis</taxon>
        <taxon>Candidatus Caccousia</taxon>
    </lineage>
</organism>
<reference evidence="1" key="2">
    <citation type="journal article" date="2021" name="PeerJ">
        <title>Extensive microbial diversity within the chicken gut microbiome revealed by metagenomics and culture.</title>
        <authorList>
            <person name="Gilroy R."/>
            <person name="Ravi A."/>
            <person name="Getino M."/>
            <person name="Pursley I."/>
            <person name="Horton D.L."/>
            <person name="Alikhan N.F."/>
            <person name="Baker D."/>
            <person name="Gharbi K."/>
            <person name="Hall N."/>
            <person name="Watson M."/>
            <person name="Adriaenssens E.M."/>
            <person name="Foster-Nyarko E."/>
            <person name="Jarju S."/>
            <person name="Secka A."/>
            <person name="Antonio M."/>
            <person name="Oren A."/>
            <person name="Chaudhuri R.R."/>
            <person name="La Ragione R."/>
            <person name="Hildebrand F."/>
            <person name="Pallen M.J."/>
        </authorList>
    </citation>
    <scope>NUCLEOTIDE SEQUENCE</scope>
    <source>
        <strain evidence="1">ChiSxjej1B13-7958</strain>
    </source>
</reference>
<proteinExistence type="predicted"/>
<dbReference type="Proteomes" id="UP000824242">
    <property type="component" value="Unassembled WGS sequence"/>
</dbReference>
<comment type="caution">
    <text evidence="1">The sequence shown here is derived from an EMBL/GenBank/DDBJ whole genome shotgun (WGS) entry which is preliminary data.</text>
</comment>
<evidence type="ECO:0000313" key="2">
    <source>
        <dbReference type="Proteomes" id="UP000824242"/>
    </source>
</evidence>
<accession>A0A9D1ANW7</accession>
<dbReference type="EMBL" id="DVGZ01000106">
    <property type="protein sequence ID" value="HIR47914.1"/>
    <property type="molecule type" value="Genomic_DNA"/>
</dbReference>
<gene>
    <name evidence="1" type="ORF">IAB89_09720</name>
</gene>
<reference evidence="1" key="1">
    <citation type="submission" date="2020-10" db="EMBL/GenBank/DDBJ databases">
        <authorList>
            <person name="Gilroy R."/>
        </authorList>
    </citation>
    <scope>NUCLEOTIDE SEQUENCE</scope>
    <source>
        <strain evidence="1">ChiSxjej1B13-7958</strain>
    </source>
</reference>
<sequence length="414" mass="45454">MNSPLEFLARQYDNVVKYDADGNPSIFVRFPKMKSSDLDASLPDHTHPAFIINGQEQDYILLGKFKAASLTGSGSDGGTLYSLPNMPPAHTRTADQFLSQIRTFGGGVSGMTVADRGFILLLAQKHGWNPGGNSDYGHCYKDATRYELGKSVSVGNTRGFRGWLYECIKAHTTSAELNPDISPMYWERIKKIGGIEAYPDMHDTGQNNLILTLNGSGPLDWYLDGTPGSLCDIVGNQFEQDYGYRIVGNELQIIENNNAADPEADLSDNSAAWKAILPHASDDGFTLVAPGTAGTLHWTWANSKITLDTVGPTYDSEYRGTNFKDLAVNSANLPYIPYIVRELGLFPTLGSTMKGYNYMQFVDEERFPRRGGHYGNGGDIGLGYENCGSQRSNASRHYGARPRAIWTGETSLEP</sequence>
<evidence type="ECO:0000313" key="1">
    <source>
        <dbReference type="EMBL" id="HIR47914.1"/>
    </source>
</evidence>
<name>A0A9D1ANW7_9FIRM</name>
<protein>
    <submittedName>
        <fullName evidence="1">Uncharacterized protein</fullName>
    </submittedName>
</protein>